<sequence length="164" mass="17905">MCISLSGTVALCCFFAPKVYIVLWQPYKNVRTRQSAVGRLVNQQMRFISQIATSAAPECTPICTSVAEYSSNPHVATPTIDPERISTSTQAVQHNRSPAAVRTPLNVSSDGNVASETTPFIEPNVSPPLIPYSFNDVIKDTVAQQHQVELILREIAASNDVTFL</sequence>
<dbReference type="AlphaFoldDB" id="A0A183V8L2"/>
<accession>A0A183V8L2</accession>
<evidence type="ECO:0000256" key="4">
    <source>
        <dbReference type="ARBA" id="ARBA00023136"/>
    </source>
</evidence>
<evidence type="ECO:0000313" key="8">
    <source>
        <dbReference type="WBParaSite" id="TCNE_0001708301-mRNA-1"/>
    </source>
</evidence>
<feature type="domain" description="G-protein coupled receptors family 3 profile" evidence="5">
    <location>
        <begin position="1"/>
        <end position="38"/>
    </location>
</feature>
<evidence type="ECO:0000313" key="6">
    <source>
        <dbReference type="EMBL" id="VDM48403.1"/>
    </source>
</evidence>
<reference evidence="8" key="1">
    <citation type="submission" date="2016-06" db="UniProtKB">
        <authorList>
            <consortium name="WormBaseParasite"/>
        </authorList>
    </citation>
    <scope>IDENTIFICATION</scope>
</reference>
<dbReference type="GO" id="GO:0016020">
    <property type="term" value="C:membrane"/>
    <property type="evidence" value="ECO:0007669"/>
    <property type="project" value="UniProtKB-SubCell"/>
</dbReference>
<keyword evidence="2" id="KW-0812">Transmembrane</keyword>
<keyword evidence="4" id="KW-0472">Membrane</keyword>
<dbReference type="Proteomes" id="UP000050794">
    <property type="component" value="Unassembled WGS sequence"/>
</dbReference>
<protein>
    <submittedName>
        <fullName evidence="8">G_PROTEIN_RECEP_F3_4 domain-containing protein</fullName>
    </submittedName>
</protein>
<gene>
    <name evidence="6" type="ORF">TCNE_LOCUS17082</name>
</gene>
<keyword evidence="3" id="KW-1133">Transmembrane helix</keyword>
<evidence type="ECO:0000313" key="7">
    <source>
        <dbReference type="Proteomes" id="UP000050794"/>
    </source>
</evidence>
<dbReference type="InterPro" id="IPR017978">
    <property type="entry name" value="GPCR_3_C"/>
</dbReference>
<evidence type="ECO:0000259" key="5">
    <source>
        <dbReference type="PROSITE" id="PS50259"/>
    </source>
</evidence>
<evidence type="ECO:0000256" key="3">
    <source>
        <dbReference type="ARBA" id="ARBA00022989"/>
    </source>
</evidence>
<reference evidence="6 7" key="2">
    <citation type="submission" date="2018-11" db="EMBL/GenBank/DDBJ databases">
        <authorList>
            <consortium name="Pathogen Informatics"/>
        </authorList>
    </citation>
    <scope>NUCLEOTIDE SEQUENCE [LARGE SCALE GENOMIC DNA]</scope>
</reference>
<dbReference type="EMBL" id="UYWY01024133">
    <property type="protein sequence ID" value="VDM48403.1"/>
    <property type="molecule type" value="Genomic_DNA"/>
</dbReference>
<dbReference type="WBParaSite" id="TCNE_0001708301-mRNA-1">
    <property type="protein sequence ID" value="TCNE_0001708301-mRNA-1"/>
    <property type="gene ID" value="TCNE_0001708301"/>
</dbReference>
<proteinExistence type="predicted"/>
<comment type="subcellular location">
    <subcellularLocation>
        <location evidence="1">Membrane</location>
        <topology evidence="1">Multi-pass membrane protein</topology>
    </subcellularLocation>
</comment>
<name>A0A183V8L2_TOXCA</name>
<dbReference type="GO" id="GO:0004930">
    <property type="term" value="F:G protein-coupled receptor activity"/>
    <property type="evidence" value="ECO:0007669"/>
    <property type="project" value="InterPro"/>
</dbReference>
<dbReference type="PROSITE" id="PS50259">
    <property type="entry name" value="G_PROTEIN_RECEP_F3_4"/>
    <property type="match status" value="1"/>
</dbReference>
<evidence type="ECO:0000256" key="2">
    <source>
        <dbReference type="ARBA" id="ARBA00022692"/>
    </source>
</evidence>
<evidence type="ECO:0000256" key="1">
    <source>
        <dbReference type="ARBA" id="ARBA00004141"/>
    </source>
</evidence>
<organism evidence="7 8">
    <name type="scientific">Toxocara canis</name>
    <name type="common">Canine roundworm</name>
    <dbReference type="NCBI Taxonomy" id="6265"/>
    <lineage>
        <taxon>Eukaryota</taxon>
        <taxon>Metazoa</taxon>
        <taxon>Ecdysozoa</taxon>
        <taxon>Nematoda</taxon>
        <taxon>Chromadorea</taxon>
        <taxon>Rhabditida</taxon>
        <taxon>Spirurina</taxon>
        <taxon>Ascaridomorpha</taxon>
        <taxon>Ascaridoidea</taxon>
        <taxon>Toxocaridae</taxon>
        <taxon>Toxocara</taxon>
    </lineage>
</organism>
<keyword evidence="7" id="KW-1185">Reference proteome</keyword>